<proteinExistence type="inferred from homology"/>
<comment type="similarity">
    <text evidence="1 2">Belongs to the CutC family.</text>
</comment>
<accession>A0A417YBQ0</accession>
<evidence type="ECO:0000313" key="4">
    <source>
        <dbReference type="Proteomes" id="UP000285456"/>
    </source>
</evidence>
<evidence type="ECO:0000256" key="2">
    <source>
        <dbReference type="HAMAP-Rule" id="MF_00795"/>
    </source>
</evidence>
<evidence type="ECO:0000313" key="3">
    <source>
        <dbReference type="EMBL" id="RHW30001.1"/>
    </source>
</evidence>
<dbReference type="PANTHER" id="PTHR12598">
    <property type="entry name" value="COPPER HOMEOSTASIS PROTEIN CUTC"/>
    <property type="match status" value="1"/>
</dbReference>
<comment type="caution">
    <text evidence="2">Once thought to be involved in copper homeostasis, experiments in E.coli have shown this is not the case.</text>
</comment>
<dbReference type="GO" id="GO:0005507">
    <property type="term" value="F:copper ion binding"/>
    <property type="evidence" value="ECO:0007669"/>
    <property type="project" value="TreeGrafter"/>
</dbReference>
<dbReference type="Gene3D" id="3.20.20.380">
    <property type="entry name" value="Copper homeostasis (CutC) domain"/>
    <property type="match status" value="1"/>
</dbReference>
<keyword evidence="4" id="KW-1185">Reference proteome</keyword>
<protein>
    <recommendedName>
        <fullName evidence="2">PF03932 family protein CutC</fullName>
    </recommendedName>
</protein>
<reference evidence="3 4" key="1">
    <citation type="journal article" date="2007" name="Int. J. Syst. Evol. Microbiol.">
        <title>Oceanobacillus profundus sp. nov., isolated from a deep-sea sediment core.</title>
        <authorList>
            <person name="Kim Y.G."/>
            <person name="Choi D.H."/>
            <person name="Hyun S."/>
            <person name="Cho B.C."/>
        </authorList>
    </citation>
    <scope>NUCLEOTIDE SEQUENCE [LARGE SCALE GENOMIC DNA]</scope>
    <source>
        <strain evidence="3 4">DSM 18246</strain>
    </source>
</reference>
<comment type="caution">
    <text evidence="3">The sequence shown here is derived from an EMBL/GenBank/DDBJ whole genome shotgun (WGS) entry which is preliminary data.</text>
</comment>
<gene>
    <name evidence="2" type="primary">cutC</name>
    <name evidence="3" type="ORF">D1B32_19295</name>
</gene>
<organism evidence="3 4">
    <name type="scientific">Oceanobacillus profundus</name>
    <dbReference type="NCBI Taxonomy" id="372463"/>
    <lineage>
        <taxon>Bacteria</taxon>
        <taxon>Bacillati</taxon>
        <taxon>Bacillota</taxon>
        <taxon>Bacilli</taxon>
        <taxon>Bacillales</taxon>
        <taxon>Bacillaceae</taxon>
        <taxon>Oceanobacillus</taxon>
    </lineage>
</organism>
<dbReference type="OrthoDB" id="9815677at2"/>
<dbReference type="Pfam" id="PF03932">
    <property type="entry name" value="CutC"/>
    <property type="match status" value="1"/>
</dbReference>
<dbReference type="GO" id="GO:0005737">
    <property type="term" value="C:cytoplasm"/>
    <property type="evidence" value="ECO:0007669"/>
    <property type="project" value="UniProtKB-SubCell"/>
</dbReference>
<dbReference type="HAMAP" id="MF_00795">
    <property type="entry name" value="CutC"/>
    <property type="match status" value="1"/>
</dbReference>
<dbReference type="EMBL" id="QWEH01000017">
    <property type="protein sequence ID" value="RHW30001.1"/>
    <property type="molecule type" value="Genomic_DNA"/>
</dbReference>
<name>A0A417YBQ0_9BACI</name>
<dbReference type="InterPro" id="IPR036822">
    <property type="entry name" value="CutC-like_dom_sf"/>
</dbReference>
<evidence type="ECO:0000256" key="1">
    <source>
        <dbReference type="ARBA" id="ARBA00007768"/>
    </source>
</evidence>
<dbReference type="Proteomes" id="UP000285456">
    <property type="component" value="Unassembled WGS sequence"/>
</dbReference>
<dbReference type="RefSeq" id="WP_095313071.1">
    <property type="nucleotide sequence ID" value="NZ_PHUT01000014.1"/>
</dbReference>
<dbReference type="InterPro" id="IPR005627">
    <property type="entry name" value="CutC-like"/>
</dbReference>
<keyword evidence="2" id="KW-0963">Cytoplasm</keyword>
<dbReference type="AlphaFoldDB" id="A0A417YBQ0"/>
<dbReference type="SUPFAM" id="SSF110395">
    <property type="entry name" value="CutC-like"/>
    <property type="match status" value="1"/>
</dbReference>
<sequence>MNLELIVQNKQEAIQAEKLGSHRLELVSAMKEGGLTPSYGAIKQVLQSVKIPVQIMVRPHSYQFNYTEDDFQVICEDIEMITKLGGNRIVFGALNQNGTINEEMLREIIRRFPDIDITFHRAFDEVHSQEAAYRTLLQFKQNVRRILTSGGEVNCEKGKDQLAKLVKLSFGQNGPSIMPGSGLSPENIAGIHQMVSAEDYHFGSAVRVDGSFANELSQSAIQRIQKELM</sequence>
<comment type="subcellular location">
    <subcellularLocation>
        <location evidence="2">Cytoplasm</location>
    </subcellularLocation>
</comment>
<dbReference type="PANTHER" id="PTHR12598:SF0">
    <property type="entry name" value="COPPER HOMEOSTASIS PROTEIN CUTC HOMOLOG"/>
    <property type="match status" value="1"/>
</dbReference>